<evidence type="ECO:0000313" key="2">
    <source>
        <dbReference type="EMBL" id="MBM7813606.1"/>
    </source>
</evidence>
<comment type="caution">
    <text evidence="2">The sequence shown here is derived from an EMBL/GenBank/DDBJ whole genome shotgun (WGS) entry which is preliminary data.</text>
</comment>
<keyword evidence="3" id="KW-1185">Reference proteome</keyword>
<gene>
    <name evidence="2" type="ORF">JOE68_004471</name>
</gene>
<dbReference type="Pfam" id="PF12728">
    <property type="entry name" value="HTH_17"/>
    <property type="match status" value="1"/>
</dbReference>
<organism evidence="2 3">
    <name type="scientific">Saccharothrix algeriensis</name>
    <dbReference type="NCBI Taxonomy" id="173560"/>
    <lineage>
        <taxon>Bacteria</taxon>
        <taxon>Bacillati</taxon>
        <taxon>Actinomycetota</taxon>
        <taxon>Actinomycetes</taxon>
        <taxon>Pseudonocardiales</taxon>
        <taxon>Pseudonocardiaceae</taxon>
        <taxon>Saccharothrix</taxon>
    </lineage>
</organism>
<dbReference type="InterPro" id="IPR009061">
    <property type="entry name" value="DNA-bd_dom_put_sf"/>
</dbReference>
<protein>
    <submittedName>
        <fullName evidence="2">Excisionase family DNA binding protein</fullName>
    </submittedName>
</protein>
<reference evidence="2 3" key="1">
    <citation type="submission" date="2021-01" db="EMBL/GenBank/DDBJ databases">
        <title>Sequencing the genomes of 1000 actinobacteria strains.</title>
        <authorList>
            <person name="Klenk H.-P."/>
        </authorList>
    </citation>
    <scope>NUCLEOTIDE SEQUENCE [LARGE SCALE GENOMIC DNA]</scope>
    <source>
        <strain evidence="2 3">DSM 44581</strain>
    </source>
</reference>
<dbReference type="EMBL" id="JAFBCL010000001">
    <property type="protein sequence ID" value="MBM7813606.1"/>
    <property type="molecule type" value="Genomic_DNA"/>
</dbReference>
<evidence type="ECO:0000259" key="1">
    <source>
        <dbReference type="Pfam" id="PF12728"/>
    </source>
</evidence>
<dbReference type="InterPro" id="IPR041657">
    <property type="entry name" value="HTH_17"/>
</dbReference>
<dbReference type="Proteomes" id="UP001195724">
    <property type="component" value="Unassembled WGS sequence"/>
</dbReference>
<dbReference type="RefSeq" id="WP_239562317.1">
    <property type="nucleotide sequence ID" value="NZ_JAFBCL010000001.1"/>
</dbReference>
<feature type="domain" description="Helix-turn-helix" evidence="1">
    <location>
        <begin position="88"/>
        <end position="136"/>
    </location>
</feature>
<dbReference type="SUPFAM" id="SSF46955">
    <property type="entry name" value="Putative DNA-binding domain"/>
    <property type="match status" value="1"/>
</dbReference>
<proteinExistence type="predicted"/>
<dbReference type="NCBIfam" id="TIGR01764">
    <property type="entry name" value="excise"/>
    <property type="match status" value="1"/>
</dbReference>
<name>A0ABS2SBH7_9PSEU</name>
<evidence type="ECO:0000313" key="3">
    <source>
        <dbReference type="Proteomes" id="UP001195724"/>
    </source>
</evidence>
<sequence length="168" mass="18130">MATPDAATSHTVLPPTDPGDRLAVVAHALDAMGKGRADDAGPPRPVAVLVGPDGDRIELPDELYEVLRHAARQLLGGRGVTISPHDQVLTTQEAADMLGVSRPTLVKLLEDGEIPYSQPGRHRRVKLADLAAYQERAKVRRRSLLREMTRDAEADGLYETGGGFVPTR</sequence>
<dbReference type="InterPro" id="IPR010093">
    <property type="entry name" value="SinI_DNA-bd"/>
</dbReference>
<accession>A0ABS2SBH7</accession>